<proteinExistence type="predicted"/>
<reference evidence="1 2" key="1">
    <citation type="submission" date="2014-04" db="EMBL/GenBank/DDBJ databases">
        <authorList>
            <consortium name="DOE Joint Genome Institute"/>
            <person name="Kuo A."/>
            <person name="Tarkka M."/>
            <person name="Buscot F."/>
            <person name="Kohler A."/>
            <person name="Nagy L.G."/>
            <person name="Floudas D."/>
            <person name="Copeland A."/>
            <person name="Barry K.W."/>
            <person name="Cichocki N."/>
            <person name="Veneault-Fourrey C."/>
            <person name="LaButti K."/>
            <person name="Lindquist E.A."/>
            <person name="Lipzen A."/>
            <person name="Lundell T."/>
            <person name="Morin E."/>
            <person name="Murat C."/>
            <person name="Sun H."/>
            <person name="Tunlid A."/>
            <person name="Henrissat B."/>
            <person name="Grigoriev I.V."/>
            <person name="Hibbett D.S."/>
            <person name="Martin F."/>
            <person name="Nordberg H.P."/>
            <person name="Cantor M.N."/>
            <person name="Hua S.X."/>
        </authorList>
    </citation>
    <scope>NUCLEOTIDE SEQUENCE [LARGE SCALE GENOMIC DNA]</scope>
    <source>
        <strain evidence="1 2">F 1598</strain>
    </source>
</reference>
<gene>
    <name evidence="1" type="ORF">PILCRDRAFT_815419</name>
</gene>
<keyword evidence="2" id="KW-1185">Reference proteome</keyword>
<name>A0A0C3G8J4_PILCF</name>
<organism evidence="1 2">
    <name type="scientific">Piloderma croceum (strain F 1598)</name>
    <dbReference type="NCBI Taxonomy" id="765440"/>
    <lineage>
        <taxon>Eukaryota</taxon>
        <taxon>Fungi</taxon>
        <taxon>Dikarya</taxon>
        <taxon>Basidiomycota</taxon>
        <taxon>Agaricomycotina</taxon>
        <taxon>Agaricomycetes</taxon>
        <taxon>Agaricomycetidae</taxon>
        <taxon>Atheliales</taxon>
        <taxon>Atheliaceae</taxon>
        <taxon>Piloderma</taxon>
    </lineage>
</organism>
<dbReference type="Proteomes" id="UP000054166">
    <property type="component" value="Unassembled WGS sequence"/>
</dbReference>
<evidence type="ECO:0000313" key="2">
    <source>
        <dbReference type="Proteomes" id="UP000054166"/>
    </source>
</evidence>
<accession>A0A0C3G8J4</accession>
<dbReference type="HOGENOM" id="CLU_066045_1_1_1"/>
<sequence>MSATLAVARRSYSRLCCPSPFHPMQLRHILPPVLSARTYSSDVVVKRDYQKERFRIHTLHPSRLRSSDLIDVSLKTRMRVYGPGCEYPFTGLPYGHHFPQGTRGFLYYNSPKAGDPPAAGELRFRLISGNTPASFVQGSDLQFPNGLPWCIPLLAMIDKLENIREHRNYQSMRQLLLDDGLVTPALLETCAAMLDAYKYRSPSSRRIIHSFGQLFHISFDMVSFPFFALSMNQLRYAAYHGIYCEYDSRLTPYLGSALCCFERSNLPQHKGTRTAVIRIVKILSPVTCRYPNYNGPLTLPVEGELVQRNYHRTGLQPRSFNVDSIRYMGLRMLFRDES</sequence>
<protein>
    <submittedName>
        <fullName evidence="1">Uncharacterized protein</fullName>
    </submittedName>
</protein>
<reference evidence="2" key="2">
    <citation type="submission" date="2015-01" db="EMBL/GenBank/DDBJ databases">
        <title>Evolutionary Origins and Diversification of the Mycorrhizal Mutualists.</title>
        <authorList>
            <consortium name="DOE Joint Genome Institute"/>
            <consortium name="Mycorrhizal Genomics Consortium"/>
            <person name="Kohler A."/>
            <person name="Kuo A."/>
            <person name="Nagy L.G."/>
            <person name="Floudas D."/>
            <person name="Copeland A."/>
            <person name="Barry K.W."/>
            <person name="Cichocki N."/>
            <person name="Veneault-Fourrey C."/>
            <person name="LaButti K."/>
            <person name="Lindquist E.A."/>
            <person name="Lipzen A."/>
            <person name="Lundell T."/>
            <person name="Morin E."/>
            <person name="Murat C."/>
            <person name="Riley R."/>
            <person name="Ohm R."/>
            <person name="Sun H."/>
            <person name="Tunlid A."/>
            <person name="Henrissat B."/>
            <person name="Grigoriev I.V."/>
            <person name="Hibbett D.S."/>
            <person name="Martin F."/>
        </authorList>
    </citation>
    <scope>NUCLEOTIDE SEQUENCE [LARGE SCALE GENOMIC DNA]</scope>
    <source>
        <strain evidence="2">F 1598</strain>
    </source>
</reference>
<evidence type="ECO:0000313" key="1">
    <source>
        <dbReference type="EMBL" id="KIM86971.1"/>
    </source>
</evidence>
<dbReference type="InParanoid" id="A0A0C3G8J4"/>
<dbReference type="AlphaFoldDB" id="A0A0C3G8J4"/>
<dbReference type="OrthoDB" id="2750929at2759"/>
<dbReference type="EMBL" id="KN832980">
    <property type="protein sequence ID" value="KIM86971.1"/>
    <property type="molecule type" value="Genomic_DNA"/>
</dbReference>